<accession>A0AA42BJS9</accession>
<proteinExistence type="predicted"/>
<dbReference type="InterPro" id="IPR013766">
    <property type="entry name" value="Thioredoxin_domain"/>
</dbReference>
<organism evidence="3 4">
    <name type="scientific">Ralstonia chuxiongensis</name>
    <dbReference type="NCBI Taxonomy" id="2957504"/>
    <lineage>
        <taxon>Bacteria</taxon>
        <taxon>Pseudomonadati</taxon>
        <taxon>Pseudomonadota</taxon>
        <taxon>Betaproteobacteria</taxon>
        <taxon>Burkholderiales</taxon>
        <taxon>Burkholderiaceae</taxon>
        <taxon>Ralstonia</taxon>
    </lineage>
</organism>
<dbReference type="PANTHER" id="PTHR45663:SF11">
    <property type="entry name" value="GEO12009P1"/>
    <property type="match status" value="1"/>
</dbReference>
<feature type="chain" id="PRO_5041449589" evidence="1">
    <location>
        <begin position="23"/>
        <end position="128"/>
    </location>
</feature>
<evidence type="ECO:0000256" key="1">
    <source>
        <dbReference type="SAM" id="SignalP"/>
    </source>
</evidence>
<feature type="domain" description="Thioredoxin" evidence="2">
    <location>
        <begin position="2"/>
        <end position="128"/>
    </location>
</feature>
<dbReference type="Pfam" id="PF00085">
    <property type="entry name" value="Thioredoxin"/>
    <property type="match status" value="1"/>
</dbReference>
<dbReference type="AlphaFoldDB" id="A0AA42BJS9"/>
<gene>
    <name evidence="3" type="ORF">NKG59_24300</name>
</gene>
<dbReference type="GO" id="GO:0005737">
    <property type="term" value="C:cytoplasm"/>
    <property type="evidence" value="ECO:0007669"/>
    <property type="project" value="TreeGrafter"/>
</dbReference>
<dbReference type="GO" id="GO:0015035">
    <property type="term" value="F:protein-disulfide reductase activity"/>
    <property type="evidence" value="ECO:0007669"/>
    <property type="project" value="TreeGrafter"/>
</dbReference>
<feature type="signal peptide" evidence="1">
    <location>
        <begin position="1"/>
        <end position="22"/>
    </location>
</feature>
<evidence type="ECO:0000259" key="2">
    <source>
        <dbReference type="PROSITE" id="PS51352"/>
    </source>
</evidence>
<evidence type="ECO:0000313" key="3">
    <source>
        <dbReference type="EMBL" id="MCP1175499.1"/>
    </source>
</evidence>
<protein>
    <submittedName>
        <fullName evidence="3">Thioredoxin family protein</fullName>
    </submittedName>
</protein>
<name>A0AA42BJS9_9RALS</name>
<dbReference type="Proteomes" id="UP001162793">
    <property type="component" value="Unassembled WGS sequence"/>
</dbReference>
<dbReference type="CDD" id="cd02947">
    <property type="entry name" value="TRX_family"/>
    <property type="match status" value="1"/>
</dbReference>
<dbReference type="Gene3D" id="3.40.30.10">
    <property type="entry name" value="Glutaredoxin"/>
    <property type="match status" value="1"/>
</dbReference>
<keyword evidence="4" id="KW-1185">Reference proteome</keyword>
<dbReference type="InterPro" id="IPR036249">
    <property type="entry name" value="Thioredoxin-like_sf"/>
</dbReference>
<sequence>MALITRSLVAFVLLLSGVFAHAGEQAFDQKSFDDLRAAGKPVVVHVHAPWCPVCKKQAQVISALESEDRFKSLTVMRVDFDTEKAVQAALKVTSRSTLIAFKGETELGRSVGDTNPDSIAALLAKPLQ</sequence>
<dbReference type="RefSeq" id="WP_253542329.1">
    <property type="nucleotide sequence ID" value="NZ_JAMYWC010000009.1"/>
</dbReference>
<reference evidence="4" key="1">
    <citation type="journal article" date="2023" name="Front. Microbiol.">
        <title>Ralstonia chuxiongensis sp. nov., Ralstonia mojiangensis sp. nov., and Ralstonia soli sp. nov., isolated from tobacco fields, are three novel species in the family Burkholderiaceae.</title>
        <authorList>
            <person name="Lu C.H."/>
            <person name="Zhang Y.Y."/>
            <person name="Jiang N."/>
            <person name="Chen W."/>
            <person name="Shao X."/>
            <person name="Zhao Z.M."/>
            <person name="Lu W.L."/>
            <person name="Hu X."/>
            <person name="Xi Y.X."/>
            <person name="Zou S.Y."/>
            <person name="Wei Q.J."/>
            <person name="Lin Z.L."/>
            <person name="Gong L."/>
            <person name="Gai X.T."/>
            <person name="Zhang L.Q."/>
            <person name="Li J.Y."/>
            <person name="Jin Y."/>
            <person name="Xia Z.Y."/>
        </authorList>
    </citation>
    <scope>NUCLEOTIDE SEQUENCE [LARGE SCALE GENOMIC DNA]</scope>
    <source>
        <strain evidence="4">21YRMH01-3</strain>
    </source>
</reference>
<dbReference type="PANTHER" id="PTHR45663">
    <property type="entry name" value="GEO12009P1"/>
    <property type="match status" value="1"/>
</dbReference>
<evidence type="ECO:0000313" key="4">
    <source>
        <dbReference type="Proteomes" id="UP001162793"/>
    </source>
</evidence>
<dbReference type="SUPFAM" id="SSF52833">
    <property type="entry name" value="Thioredoxin-like"/>
    <property type="match status" value="1"/>
</dbReference>
<keyword evidence="1" id="KW-0732">Signal</keyword>
<dbReference type="EMBL" id="JAMYWC010000009">
    <property type="protein sequence ID" value="MCP1175499.1"/>
    <property type="molecule type" value="Genomic_DNA"/>
</dbReference>
<comment type="caution">
    <text evidence="3">The sequence shown here is derived from an EMBL/GenBank/DDBJ whole genome shotgun (WGS) entry which is preliminary data.</text>
</comment>
<dbReference type="PROSITE" id="PS51352">
    <property type="entry name" value="THIOREDOXIN_2"/>
    <property type="match status" value="1"/>
</dbReference>